<dbReference type="KEGG" id="mint:C7M51_03601"/>
<protein>
    <submittedName>
        <fullName evidence="1">Aldose 1-epimerase</fullName>
        <ecNumber evidence="1">5.1.3.3</ecNumber>
    </submittedName>
</protein>
<evidence type="ECO:0000313" key="2">
    <source>
        <dbReference type="Proteomes" id="UP000464053"/>
    </source>
</evidence>
<dbReference type="EC" id="5.1.3.3" evidence="1"/>
<reference evidence="1 2" key="1">
    <citation type="submission" date="2018-03" db="EMBL/GenBank/DDBJ databases">
        <title>Pantoea intestinalis SRCM103226 isolated form the mealworm.</title>
        <authorList>
            <person name="Jeong D.-Y."/>
            <person name="Kim J.W."/>
        </authorList>
    </citation>
    <scope>NUCLEOTIDE SEQUENCE [LARGE SCALE GENOMIC DNA]</scope>
    <source>
        <strain evidence="1 2">SRCM103226</strain>
    </source>
</reference>
<dbReference type="InterPro" id="IPR008183">
    <property type="entry name" value="Aldose_1/G6P_1-epimerase"/>
</dbReference>
<dbReference type="Gene3D" id="2.70.98.10">
    <property type="match status" value="1"/>
</dbReference>
<dbReference type="GO" id="GO:0030246">
    <property type="term" value="F:carbohydrate binding"/>
    <property type="evidence" value="ECO:0007669"/>
    <property type="project" value="InterPro"/>
</dbReference>
<dbReference type="EMBL" id="CP028271">
    <property type="protein sequence ID" value="QHM73256.1"/>
    <property type="molecule type" value="Genomic_DNA"/>
</dbReference>
<dbReference type="OrthoDB" id="9808779at2"/>
<name>A0A6P1Q2W8_9GAMM</name>
<keyword evidence="1" id="KW-0413">Isomerase</keyword>
<organism evidence="1 2">
    <name type="scientific">Mixta intestinalis</name>
    <dbReference type="NCBI Taxonomy" id="1615494"/>
    <lineage>
        <taxon>Bacteria</taxon>
        <taxon>Pseudomonadati</taxon>
        <taxon>Pseudomonadota</taxon>
        <taxon>Gammaproteobacteria</taxon>
        <taxon>Enterobacterales</taxon>
        <taxon>Erwiniaceae</taxon>
        <taxon>Mixta</taxon>
    </lineage>
</organism>
<evidence type="ECO:0000313" key="1">
    <source>
        <dbReference type="EMBL" id="QHM73256.1"/>
    </source>
</evidence>
<dbReference type="InterPro" id="IPR011013">
    <property type="entry name" value="Gal_mutarotase_sf_dom"/>
</dbReference>
<dbReference type="Pfam" id="PF01263">
    <property type="entry name" value="Aldose_epim"/>
    <property type="match status" value="1"/>
</dbReference>
<dbReference type="GO" id="GO:0005975">
    <property type="term" value="P:carbohydrate metabolic process"/>
    <property type="evidence" value="ECO:0007669"/>
    <property type="project" value="InterPro"/>
</dbReference>
<keyword evidence="2" id="KW-1185">Reference proteome</keyword>
<proteinExistence type="predicted"/>
<dbReference type="InterPro" id="IPR014718">
    <property type="entry name" value="GH-type_carb-bd"/>
</dbReference>
<dbReference type="Proteomes" id="UP000464053">
    <property type="component" value="Chromosome"/>
</dbReference>
<dbReference type="RefSeq" id="WP_160622922.1">
    <property type="nucleotide sequence ID" value="NZ_CP028271.1"/>
</dbReference>
<gene>
    <name evidence="1" type="primary">galM_3</name>
    <name evidence="1" type="ORF">C7M51_03601</name>
</gene>
<sequence>MDALTLNNGVLRLAVAPQGASVLHLESLKHNRPILYGAQQALFPMLPLANRVAGNAFTLHGEKIALPSSPVDERFFLHGDGWLQRWTVEQQSGEAITLSCASRYDCGFDYAARLHYRLVDNALHAELALTHHGRKMMVYGLGFHPFFQLQPDSRVQFSASGYWPEGEHHLPLAWQDTLPSAVDFTTPVKPADTWLNVGYSGWSGCALIEDAQMQVKLTSEAPWLMVFRQPGKPFICLEPQTHPVNAHNLTGMPGLRALQQGEATTLKMVIQVN</sequence>
<dbReference type="SUPFAM" id="SSF74650">
    <property type="entry name" value="Galactose mutarotase-like"/>
    <property type="match status" value="1"/>
</dbReference>
<dbReference type="GO" id="GO:0004034">
    <property type="term" value="F:aldose 1-epimerase activity"/>
    <property type="evidence" value="ECO:0007669"/>
    <property type="project" value="UniProtKB-EC"/>
</dbReference>
<accession>A0A6P1Q2W8</accession>
<dbReference type="CDD" id="cd09021">
    <property type="entry name" value="Aldose_epim_Ec_YphB"/>
    <property type="match status" value="1"/>
</dbReference>
<dbReference type="AlphaFoldDB" id="A0A6P1Q2W8"/>